<accession>A0ABT5HX10</accession>
<dbReference type="CDD" id="cd03811">
    <property type="entry name" value="GT4_GT28_WabH-like"/>
    <property type="match status" value="1"/>
</dbReference>
<reference evidence="1 2" key="1">
    <citation type="submission" date="2023-01" db="EMBL/GenBank/DDBJ databases">
        <title>Novel species of the genus Asticcacaulis isolated from rivers.</title>
        <authorList>
            <person name="Lu H."/>
        </authorList>
    </citation>
    <scope>NUCLEOTIDE SEQUENCE [LARGE SCALE GENOMIC DNA]</scope>
    <source>
        <strain evidence="1 2">BYS171W</strain>
    </source>
</reference>
<dbReference type="Pfam" id="PF13692">
    <property type="entry name" value="Glyco_trans_1_4"/>
    <property type="match status" value="1"/>
</dbReference>
<dbReference type="RefSeq" id="WP_272749083.1">
    <property type="nucleotide sequence ID" value="NZ_JAQQKX010000013.1"/>
</dbReference>
<gene>
    <name evidence="1" type="ORF">PQU92_15105</name>
</gene>
<protein>
    <submittedName>
        <fullName evidence="1">Glycosyltransferase</fullName>
    </submittedName>
</protein>
<keyword evidence="2" id="KW-1185">Reference proteome</keyword>
<comment type="caution">
    <text evidence="1">The sequence shown here is derived from an EMBL/GenBank/DDBJ whole genome shotgun (WGS) entry which is preliminary data.</text>
</comment>
<dbReference type="PANTHER" id="PTHR12526">
    <property type="entry name" value="GLYCOSYLTRANSFERASE"/>
    <property type="match status" value="1"/>
</dbReference>
<dbReference type="SUPFAM" id="SSF53756">
    <property type="entry name" value="UDP-Glycosyltransferase/glycogen phosphorylase"/>
    <property type="match status" value="1"/>
</dbReference>
<name>A0ABT5HX10_9CAUL</name>
<dbReference type="Gene3D" id="3.40.50.2000">
    <property type="entry name" value="Glycogen Phosphorylase B"/>
    <property type="match status" value="2"/>
</dbReference>
<evidence type="ECO:0000313" key="2">
    <source>
        <dbReference type="Proteomes" id="UP001214854"/>
    </source>
</evidence>
<sequence>MRLLNIMLTKVKGGDGLMAQHYHEALTAEGFDVLSVGAPGGMLSDMTTGRGFKPLHTRFIHDPIAAMQLAGYTSDFKPDLVIAHGNRAGRLCMMPFIGTRRRTVQVLHTPSFKPHLKDVSAALCVSDKVREGAQAKFPELRVFDMANFSHLRALPVKNAPNPCPVIGAMGRLHAIKGFDVLLKAAAQLRASGQRFVLKIAGEGPELPALKALAFSLNLDDCVEFCGWADPMAFLAGVDLFVVPSRQESFGLVVIEAMAAGVPVVASDTEGPREVLKAGQFGHLFANEDASALAAAVGSVFANWTSWQSQARVAQSYAIDAFGFDAGRRRLRQTIEALA</sequence>
<evidence type="ECO:0000313" key="1">
    <source>
        <dbReference type="EMBL" id="MDC7684612.1"/>
    </source>
</evidence>
<dbReference type="EMBL" id="JAQQKX010000013">
    <property type="protein sequence ID" value="MDC7684612.1"/>
    <property type="molecule type" value="Genomic_DNA"/>
</dbReference>
<organism evidence="1 2">
    <name type="scientific">Asticcacaulis aquaticus</name>
    <dbReference type="NCBI Taxonomy" id="2984212"/>
    <lineage>
        <taxon>Bacteria</taxon>
        <taxon>Pseudomonadati</taxon>
        <taxon>Pseudomonadota</taxon>
        <taxon>Alphaproteobacteria</taxon>
        <taxon>Caulobacterales</taxon>
        <taxon>Caulobacteraceae</taxon>
        <taxon>Asticcacaulis</taxon>
    </lineage>
</organism>
<proteinExistence type="predicted"/>
<dbReference type="Proteomes" id="UP001214854">
    <property type="component" value="Unassembled WGS sequence"/>
</dbReference>